<evidence type="ECO:0000259" key="8">
    <source>
        <dbReference type="PROSITE" id="PS50950"/>
    </source>
</evidence>
<evidence type="ECO:0000256" key="4">
    <source>
        <dbReference type="ARBA" id="ARBA00022833"/>
    </source>
</evidence>
<keyword evidence="3 6" id="KW-0863">Zinc-finger</keyword>
<keyword evidence="7" id="KW-0175">Coiled coil</keyword>
<keyword evidence="2" id="KW-0479">Metal-binding</keyword>
<evidence type="ECO:0000256" key="7">
    <source>
        <dbReference type="SAM" id="Coils"/>
    </source>
</evidence>
<dbReference type="InterPro" id="IPR027806">
    <property type="entry name" value="HARBI1_dom"/>
</dbReference>
<evidence type="ECO:0000256" key="2">
    <source>
        <dbReference type="ARBA" id="ARBA00022723"/>
    </source>
</evidence>
<evidence type="ECO:0000256" key="5">
    <source>
        <dbReference type="ARBA" id="ARBA00023125"/>
    </source>
</evidence>
<dbReference type="Gene3D" id="6.20.210.20">
    <property type="entry name" value="THAP domain"/>
    <property type="match status" value="1"/>
</dbReference>
<protein>
    <recommendedName>
        <fullName evidence="8">THAP-type domain-containing protein</fullName>
    </recommendedName>
</protein>
<feature type="domain" description="THAP-type" evidence="8">
    <location>
        <begin position="1"/>
        <end position="92"/>
    </location>
</feature>
<dbReference type="Proteomes" id="UP001159427">
    <property type="component" value="Unassembled WGS sequence"/>
</dbReference>
<dbReference type="SMART" id="SM00980">
    <property type="entry name" value="THAP"/>
    <property type="match status" value="1"/>
</dbReference>
<reference evidence="10 11" key="1">
    <citation type="submission" date="2022-05" db="EMBL/GenBank/DDBJ databases">
        <authorList>
            <consortium name="Genoscope - CEA"/>
            <person name="William W."/>
        </authorList>
    </citation>
    <scope>NUCLEOTIDE SEQUENCE [LARGE SCALE GENOMIC DNA]</scope>
</reference>
<evidence type="ECO:0000256" key="6">
    <source>
        <dbReference type="PROSITE-ProRule" id="PRU00309"/>
    </source>
</evidence>
<evidence type="ECO:0000256" key="3">
    <source>
        <dbReference type="ARBA" id="ARBA00022771"/>
    </source>
</evidence>
<dbReference type="EMBL" id="CALNXI010000880">
    <property type="protein sequence ID" value="CAH3144900.1"/>
    <property type="molecule type" value="Genomic_DNA"/>
</dbReference>
<dbReference type="PANTHER" id="PTHR23080">
    <property type="entry name" value="THAP DOMAIN PROTEIN"/>
    <property type="match status" value="1"/>
</dbReference>
<evidence type="ECO:0000313" key="11">
    <source>
        <dbReference type="Proteomes" id="UP001159427"/>
    </source>
</evidence>
<feature type="coiled-coil region" evidence="7">
    <location>
        <begin position="164"/>
        <end position="226"/>
    </location>
</feature>
<accession>A0ABN8PTM0</accession>
<organism evidence="10 11">
    <name type="scientific">Porites evermanni</name>
    <dbReference type="NCBI Taxonomy" id="104178"/>
    <lineage>
        <taxon>Eukaryota</taxon>
        <taxon>Metazoa</taxon>
        <taxon>Cnidaria</taxon>
        <taxon>Anthozoa</taxon>
        <taxon>Hexacorallia</taxon>
        <taxon>Scleractinia</taxon>
        <taxon>Fungiina</taxon>
        <taxon>Poritidae</taxon>
        <taxon>Porites</taxon>
    </lineage>
</organism>
<dbReference type="InterPro" id="IPR006612">
    <property type="entry name" value="THAP_Znf"/>
</dbReference>
<dbReference type="Pfam" id="PF13359">
    <property type="entry name" value="DDE_Tnp_4"/>
    <property type="match status" value="1"/>
</dbReference>
<comment type="cofactor">
    <cofactor evidence="1">
        <name>a divalent metal cation</name>
        <dbReference type="ChEBI" id="CHEBI:60240"/>
    </cofactor>
</comment>
<dbReference type="Pfam" id="PF13613">
    <property type="entry name" value="HTH_Tnp_4"/>
    <property type="match status" value="1"/>
</dbReference>
<dbReference type="InterPro" id="IPR027805">
    <property type="entry name" value="Transposase_HTH_dom"/>
</dbReference>
<comment type="caution">
    <text evidence="10">The sequence shown here is derived from an EMBL/GenBank/DDBJ whole genome shotgun (WGS) entry which is preliminary data.</text>
</comment>
<proteinExistence type="predicted"/>
<dbReference type="SUPFAM" id="SSF57716">
    <property type="entry name" value="Glucocorticoid receptor-like (DNA-binding domain)"/>
    <property type="match status" value="1"/>
</dbReference>
<keyword evidence="5 6" id="KW-0238">DNA-binding</keyword>
<dbReference type="SMART" id="SM00692">
    <property type="entry name" value="DM3"/>
    <property type="match status" value="1"/>
</dbReference>
<keyword evidence="11" id="KW-1185">Reference proteome</keyword>
<dbReference type="PANTHER" id="PTHR23080:SF133">
    <property type="entry name" value="SI:CH211-262I1.5-RELATED"/>
    <property type="match status" value="1"/>
</dbReference>
<name>A0ABN8PTM0_9CNID</name>
<dbReference type="Pfam" id="PF05485">
    <property type="entry name" value="THAP"/>
    <property type="match status" value="1"/>
</dbReference>
<evidence type="ECO:0000313" key="9">
    <source>
        <dbReference type="EMBL" id="CAH3144900.1"/>
    </source>
</evidence>
<evidence type="ECO:0000313" key="10">
    <source>
        <dbReference type="EMBL" id="CAH3150530.1"/>
    </source>
</evidence>
<dbReference type="EMBL" id="CALNXI010000994">
    <property type="protein sequence ID" value="CAH3150530.1"/>
    <property type="molecule type" value="Genomic_DNA"/>
</dbReference>
<gene>
    <name evidence="9" type="ORF">PEVE_00043340</name>
    <name evidence="10" type="ORF">PEVE_00045286</name>
</gene>
<evidence type="ECO:0000256" key="1">
    <source>
        <dbReference type="ARBA" id="ARBA00001968"/>
    </source>
</evidence>
<sequence>MWSSSKVYCCVPLCNQTGRVDPQGNRVGFFTFPKDPNIRQQWLQKIRRDVGPNFSLTKDTKICSLHFREEEIKTGISGKKMELVKGTIPSRFAWRTSPRKRHSPLDRSQIPEKRKQMEDLSTCNENGCAAEDLHSVPVASTSTVDSSSLSEDDMVSNNLETSDHEIQEESLESLKMQLLHAQKEIACLNEDLSNLKSRLAKTEAELVNSEKELKRLSQENNDLKSRTFCINNLSDNDSISFYTGFPNLETFKATLSYLNPGENGENIRYWRSIDVKVDDERKSQQRDCNKPGRRRTLQPEEEFFLVLCRLRQGFNEKHLAFLFGISQPTVSRIFISWINFMFLRFGNINIWPSREEINKTMPEDFKVKYPNTRVILDCTEIKCQMPSSLLLNSRLFSSYKNHTTLKGLIGIAPSGAITFTSQLYTGSISDREIVERSGILDLPFSEGDDIMADKGFTIEDLLPLGVTLNIPPFLGQAAQMSPEDVVKTQVIAALRIHVERAINKIKNFHIWDRVTPLSLFPVINQMWAVCTFLCNVQDPIITE</sequence>
<dbReference type="PROSITE" id="PS50950">
    <property type="entry name" value="ZF_THAP"/>
    <property type="match status" value="1"/>
</dbReference>
<dbReference type="InterPro" id="IPR038441">
    <property type="entry name" value="THAP_Znf_sf"/>
</dbReference>
<keyword evidence="4" id="KW-0862">Zinc</keyword>